<comment type="caution">
    <text evidence="2">The sequence shown here is derived from an EMBL/GenBank/DDBJ whole genome shotgun (WGS) entry which is preliminary data.</text>
</comment>
<name>A0ABR1BT09_NECAM</name>
<dbReference type="PANTHER" id="PTHR15298">
    <property type="entry name" value="L-COA N-ACYLTRANSFERASE-RELATED"/>
    <property type="match status" value="1"/>
</dbReference>
<dbReference type="InterPro" id="IPR016181">
    <property type="entry name" value="Acyl_CoA_acyltransferase"/>
</dbReference>
<dbReference type="SUPFAM" id="SSF55729">
    <property type="entry name" value="Acyl-CoA N-acyltransferases (Nat)"/>
    <property type="match status" value="1"/>
</dbReference>
<keyword evidence="1" id="KW-0808">Transferase</keyword>
<organism evidence="2 3">
    <name type="scientific">Necator americanus</name>
    <name type="common">Human hookworm</name>
    <dbReference type="NCBI Taxonomy" id="51031"/>
    <lineage>
        <taxon>Eukaryota</taxon>
        <taxon>Metazoa</taxon>
        <taxon>Ecdysozoa</taxon>
        <taxon>Nematoda</taxon>
        <taxon>Chromadorea</taxon>
        <taxon>Rhabditida</taxon>
        <taxon>Rhabditina</taxon>
        <taxon>Rhabditomorpha</taxon>
        <taxon>Strongyloidea</taxon>
        <taxon>Ancylostomatidae</taxon>
        <taxon>Bunostominae</taxon>
        <taxon>Necator</taxon>
    </lineage>
</organism>
<dbReference type="EC" id="2.3.1.-" evidence="1"/>
<proteinExistence type="inferred from homology"/>
<reference evidence="2 3" key="1">
    <citation type="submission" date="2023-08" db="EMBL/GenBank/DDBJ databases">
        <title>A Necator americanus chromosomal reference genome.</title>
        <authorList>
            <person name="Ilik V."/>
            <person name="Petrzelkova K.J."/>
            <person name="Pardy F."/>
            <person name="Fuh T."/>
            <person name="Niatou-Singa F.S."/>
            <person name="Gouil Q."/>
            <person name="Baker L."/>
            <person name="Ritchie M.E."/>
            <person name="Jex A.R."/>
            <person name="Gazzola D."/>
            <person name="Li H."/>
            <person name="Toshio Fujiwara R."/>
            <person name="Zhan B."/>
            <person name="Aroian R.V."/>
            <person name="Pafco B."/>
            <person name="Schwarz E.M."/>
        </authorList>
    </citation>
    <scope>NUCLEOTIDE SEQUENCE [LARGE SCALE GENOMIC DNA]</scope>
    <source>
        <strain evidence="2 3">Aroian</strain>
        <tissue evidence="2">Whole animal</tissue>
    </source>
</reference>
<dbReference type="Gene3D" id="3.40.630.30">
    <property type="match status" value="1"/>
</dbReference>
<keyword evidence="3" id="KW-1185">Reference proteome</keyword>
<accession>A0ABR1BT09</accession>
<dbReference type="PANTHER" id="PTHR15298:SF1">
    <property type="entry name" value="GLYCINE N-ACYLTRANSFERASE-LIKE PROTEIN"/>
    <property type="match status" value="1"/>
</dbReference>
<gene>
    <name evidence="2" type="primary">Necator_chrI.g2026</name>
    <name evidence="2" type="ORF">RB195_005900</name>
</gene>
<evidence type="ECO:0000313" key="3">
    <source>
        <dbReference type="Proteomes" id="UP001303046"/>
    </source>
</evidence>
<dbReference type="Proteomes" id="UP001303046">
    <property type="component" value="Unassembled WGS sequence"/>
</dbReference>
<protein>
    <recommendedName>
        <fullName evidence="1">Glycine N-acyltransferase-like protein</fullName>
        <ecNumber evidence="1">2.3.1.-</ecNumber>
    </recommendedName>
</protein>
<keyword evidence="1" id="KW-0012">Acyltransferase</keyword>
<dbReference type="InterPro" id="IPR010313">
    <property type="entry name" value="Glycine_N-acyltransferase"/>
</dbReference>
<evidence type="ECO:0000256" key="1">
    <source>
        <dbReference type="RuleBase" id="RU368002"/>
    </source>
</evidence>
<evidence type="ECO:0000313" key="2">
    <source>
        <dbReference type="EMBL" id="KAK6728540.1"/>
    </source>
</evidence>
<sequence length="294" mass="33924">MPCAFTHHNDRDELRQIQQSFSASPKFLYFYLSIKIELDRLYPGAELDLYSCCSGNGTYWFMSKRFEYVELNEVGLAYEGEFDAEQFTKAFAMFLDVSNIFPSPIVFVGEKMLVDEMEKFLQNRSHNFSGSAHPTLVFYMTEAQMEAVKNVELPQLPDGYEIGSADPLKDSETITSHWRHAKKGDIEETRTKLTCLPSSCIRYQGKPVAFEMMSQSGSLNHLFVVEEHRRKGLGQIVELDLSQKAIRFGLKVCKYVEPFNKSLIDSTTRSPYWTRAKHDNGDDLINVYYVLRFE</sequence>
<comment type="similarity">
    <text evidence="1">Belongs to the glycine N-acyltransferase family.</text>
</comment>
<dbReference type="EMBL" id="JAVFWL010000001">
    <property type="protein sequence ID" value="KAK6728540.1"/>
    <property type="molecule type" value="Genomic_DNA"/>
</dbReference>